<dbReference type="Pfam" id="PF14580">
    <property type="entry name" value="LRR_9"/>
    <property type="match status" value="1"/>
</dbReference>
<keyword evidence="5" id="KW-0966">Cell projection</keyword>
<feature type="region of interest" description="Disordered" evidence="6">
    <location>
        <begin position="293"/>
        <end position="323"/>
    </location>
</feature>
<dbReference type="EMBL" id="JAPMOS010000016">
    <property type="protein sequence ID" value="KAJ4459931.1"/>
    <property type="molecule type" value="Genomic_DNA"/>
</dbReference>
<dbReference type="PROSITE" id="PS51450">
    <property type="entry name" value="LRR"/>
    <property type="match status" value="2"/>
</dbReference>
<feature type="compositionally biased region" description="Polar residues" evidence="6">
    <location>
        <begin position="754"/>
        <end position="766"/>
    </location>
</feature>
<dbReference type="PANTHER" id="PTHR45973:SF9">
    <property type="entry name" value="LEUCINE-RICH REPEAT-CONTAINING PROTEIN 46"/>
    <property type="match status" value="1"/>
</dbReference>
<feature type="region of interest" description="Disordered" evidence="6">
    <location>
        <begin position="535"/>
        <end position="630"/>
    </location>
</feature>
<feature type="compositionally biased region" description="Low complexity" evidence="6">
    <location>
        <begin position="293"/>
        <end position="307"/>
    </location>
</feature>
<dbReference type="InterPro" id="IPR050576">
    <property type="entry name" value="Cilia_flagella_integrity"/>
</dbReference>
<evidence type="ECO:0000256" key="4">
    <source>
        <dbReference type="ARBA" id="ARBA00023069"/>
    </source>
</evidence>
<sequence length="782" mass="84273">MLARRLYGPDWLVTVPPDEQDDLFKEKTLRLTKEDIGWIEGFEAMVDLRFLYLHQNLIEKIENLEFQPHIKFLTLNNNRIRVIEGLSHLTELVFLDLSDNLIEENAPEELPKSLRYLNIAGNPFSGRPTTRGELIGALPHLRDIDQVAVTPEERKKYRPAGTEGDDDADEEIEEEGEEGEEDEEEEGEEEEVSSSGAAAAPSAAPLPLDAPSPTVPDDTGSLAHGAQLAAEQAHDLDRIAQAAAATPSPAPATATATPLPADSALAVVVAGPTAAPAPPQRTRPSVRRLPLATGRTAASAAAAAAGPQKKKKKKKSAGAGAGPSRAAEVILTGLEHPALARIPVGEEDPAFVEMVKNVLGHAPVTARGGTAASLRQDMMQLLTKKQMAQMIQQNIDAVERIREEWKAFKTERQEERRLRREKFVAAEGQRAQELREQAEQDAQAHMRAMPHMDEALAAHKARMDALRAEALRRFEAAQSQLAAQVEREEAALKAGRPMHREMFAEDLRPDEIDRILATVDAVLRAPNLEEAAKAAAGLEEGPPPAADAAEPEEQEQQGGEGAMEEGGETAEGGGAPPPSDEVPGAEMHAAAATTTKSAAVVVPTARPEARGALHPAVPRRRSCCDDPGPRPHARHPPVACAAGERRPSCCHPQACFWSGSQARFRRGRRHTLREFHPDGDGDSAWCGGDPTHQCRPGPRGNIYYSRLSLIATQQHIPRSGAPAFWGQAISGSLAHPAIRRCCCEQTADIGRPTFLNNTHRGITGSHNAREQGSGAGPSTRGP</sequence>
<dbReference type="SMART" id="SM00365">
    <property type="entry name" value="LRR_SD22"/>
    <property type="match status" value="3"/>
</dbReference>
<comment type="caution">
    <text evidence="7">The sequence shown here is derived from an EMBL/GenBank/DDBJ whole genome shotgun (WGS) entry which is preliminary data.</text>
</comment>
<evidence type="ECO:0000313" key="8">
    <source>
        <dbReference type="Proteomes" id="UP001141327"/>
    </source>
</evidence>
<name>A0ABQ8UPF9_9EUKA</name>
<dbReference type="Gene3D" id="3.80.10.10">
    <property type="entry name" value="Ribonuclease Inhibitor"/>
    <property type="match status" value="1"/>
</dbReference>
<feature type="compositionally biased region" description="Low complexity" evidence="6">
    <location>
        <begin position="193"/>
        <end position="207"/>
    </location>
</feature>
<evidence type="ECO:0000256" key="2">
    <source>
        <dbReference type="ARBA" id="ARBA00022614"/>
    </source>
</evidence>
<feature type="region of interest" description="Disordered" evidence="6">
    <location>
        <begin position="754"/>
        <end position="782"/>
    </location>
</feature>
<proteinExistence type="predicted"/>
<evidence type="ECO:0000313" key="7">
    <source>
        <dbReference type="EMBL" id="KAJ4459931.1"/>
    </source>
</evidence>
<reference evidence="7" key="1">
    <citation type="journal article" date="2022" name="bioRxiv">
        <title>Genomics of Preaxostyla Flagellates Illuminates Evolutionary Transitions and the Path Towards Mitochondrial Loss.</title>
        <authorList>
            <person name="Novak L.V.F."/>
            <person name="Treitli S.C."/>
            <person name="Pyrih J."/>
            <person name="Halakuc P."/>
            <person name="Pipaliya S.V."/>
            <person name="Vacek V."/>
            <person name="Brzon O."/>
            <person name="Soukal P."/>
            <person name="Eme L."/>
            <person name="Dacks J.B."/>
            <person name="Karnkowska A."/>
            <person name="Elias M."/>
            <person name="Hampl V."/>
        </authorList>
    </citation>
    <scope>NUCLEOTIDE SEQUENCE</scope>
    <source>
        <strain evidence="7">RCP-MX</strain>
    </source>
</reference>
<keyword evidence="2" id="KW-0433">Leucine-rich repeat</keyword>
<dbReference type="PANTHER" id="PTHR45973">
    <property type="entry name" value="PROTEIN PHOSPHATASE 1 REGULATORY SUBUNIT SDS22-RELATED"/>
    <property type="match status" value="1"/>
</dbReference>
<feature type="region of interest" description="Disordered" evidence="6">
    <location>
        <begin position="145"/>
        <end position="221"/>
    </location>
</feature>
<keyword evidence="3" id="KW-0677">Repeat</keyword>
<feature type="compositionally biased region" description="Low complexity" evidence="6">
    <location>
        <begin position="589"/>
        <end position="605"/>
    </location>
</feature>
<dbReference type="InterPro" id="IPR032675">
    <property type="entry name" value="LRR_dom_sf"/>
</dbReference>
<organism evidence="7 8">
    <name type="scientific">Paratrimastix pyriformis</name>
    <dbReference type="NCBI Taxonomy" id="342808"/>
    <lineage>
        <taxon>Eukaryota</taxon>
        <taxon>Metamonada</taxon>
        <taxon>Preaxostyla</taxon>
        <taxon>Paratrimastigidae</taxon>
        <taxon>Paratrimastix</taxon>
    </lineage>
</organism>
<dbReference type="SUPFAM" id="SSF52058">
    <property type="entry name" value="L domain-like"/>
    <property type="match status" value="1"/>
</dbReference>
<keyword evidence="8" id="KW-1185">Reference proteome</keyword>
<dbReference type="Proteomes" id="UP001141327">
    <property type="component" value="Unassembled WGS sequence"/>
</dbReference>
<keyword evidence="4" id="KW-0969">Cilium</keyword>
<accession>A0ABQ8UPF9</accession>
<evidence type="ECO:0000256" key="6">
    <source>
        <dbReference type="SAM" id="MobiDB-lite"/>
    </source>
</evidence>
<comment type="subcellular location">
    <subcellularLocation>
        <location evidence="1">Cell projection</location>
        <location evidence="1">Cilium</location>
    </subcellularLocation>
</comment>
<feature type="compositionally biased region" description="Basic and acidic residues" evidence="6">
    <location>
        <begin position="145"/>
        <end position="155"/>
    </location>
</feature>
<evidence type="ECO:0000256" key="1">
    <source>
        <dbReference type="ARBA" id="ARBA00004138"/>
    </source>
</evidence>
<evidence type="ECO:0000256" key="5">
    <source>
        <dbReference type="ARBA" id="ARBA00023273"/>
    </source>
</evidence>
<feature type="compositionally biased region" description="Acidic residues" evidence="6">
    <location>
        <begin position="163"/>
        <end position="192"/>
    </location>
</feature>
<protein>
    <submittedName>
        <fullName evidence="7">Uncharacterized protein</fullName>
    </submittedName>
</protein>
<evidence type="ECO:0000256" key="3">
    <source>
        <dbReference type="ARBA" id="ARBA00022737"/>
    </source>
</evidence>
<gene>
    <name evidence="7" type="ORF">PAPYR_3996</name>
</gene>
<dbReference type="InterPro" id="IPR001611">
    <property type="entry name" value="Leu-rich_rpt"/>
</dbReference>